<name>A0A0U3G250_9CREN</name>
<accession>A0A0U3G250</accession>
<dbReference type="EMBL" id="CP006867">
    <property type="protein sequence ID" value="ALU12412.1"/>
    <property type="molecule type" value="Genomic_DNA"/>
</dbReference>
<sequence length="104" mass="12000">MNSNEKEISKKIGCLEVRLRSNSISVTNVESSEVKILRLIVYYNYTVETPDKKVVKRRGKEELVKNIDLTPGAVFSTKFDIEITGVRIVYLCNDELRDDEIIFE</sequence>
<evidence type="ECO:0000313" key="1">
    <source>
        <dbReference type="EMBL" id="ALU12412.1"/>
    </source>
</evidence>
<protein>
    <submittedName>
        <fullName evidence="1">Uncharacterized protein</fullName>
    </submittedName>
</protein>
<organism evidence="1 2">
    <name type="scientific">Ignicoccus islandicus DSM 13165</name>
    <dbReference type="NCBI Taxonomy" id="940295"/>
    <lineage>
        <taxon>Archaea</taxon>
        <taxon>Thermoproteota</taxon>
        <taxon>Thermoprotei</taxon>
        <taxon>Desulfurococcales</taxon>
        <taxon>Desulfurococcaceae</taxon>
        <taxon>Ignicoccus</taxon>
    </lineage>
</organism>
<dbReference type="AlphaFoldDB" id="A0A0U3G250"/>
<dbReference type="KEGG" id="iis:EYM_03460"/>
<reference evidence="1 2" key="1">
    <citation type="submission" date="2013-11" db="EMBL/GenBank/DDBJ databases">
        <title>Comparative genomics of Ignicoccus.</title>
        <authorList>
            <person name="Podar M."/>
        </authorList>
    </citation>
    <scope>NUCLEOTIDE SEQUENCE [LARGE SCALE GENOMIC DNA]</scope>
    <source>
        <strain evidence="1 2">DSM 13165</strain>
    </source>
</reference>
<gene>
    <name evidence="1" type="ORF">EYM_03460</name>
</gene>
<dbReference type="STRING" id="940295.EYM_03460"/>
<dbReference type="Proteomes" id="UP000060778">
    <property type="component" value="Chromosome"/>
</dbReference>
<keyword evidence="2" id="KW-1185">Reference proteome</keyword>
<proteinExistence type="predicted"/>
<evidence type="ECO:0000313" key="2">
    <source>
        <dbReference type="Proteomes" id="UP000060778"/>
    </source>
</evidence>